<sequence length="118" mass="12879">MESQNKLETFIIDSATDQQPADLTVCEIQPEQKAAVVSGKDGDDLDVSIEEGNITPIVYIDEACPNGANTEDGQLPPCDCLLSLSNSDFQILATNSLVVKTYPQQRDDVEYTMPSVRL</sequence>
<comment type="caution">
    <text evidence="1">The sequence shown here is derived from an EMBL/GenBank/DDBJ whole genome shotgun (WGS) entry which is preliminary data.</text>
</comment>
<evidence type="ECO:0000313" key="2">
    <source>
        <dbReference type="Proteomes" id="UP001642540"/>
    </source>
</evidence>
<accession>A0ABP1RTJ5</accession>
<organism evidence="1 2">
    <name type="scientific">Orchesella dallaii</name>
    <dbReference type="NCBI Taxonomy" id="48710"/>
    <lineage>
        <taxon>Eukaryota</taxon>
        <taxon>Metazoa</taxon>
        <taxon>Ecdysozoa</taxon>
        <taxon>Arthropoda</taxon>
        <taxon>Hexapoda</taxon>
        <taxon>Collembola</taxon>
        <taxon>Entomobryomorpha</taxon>
        <taxon>Entomobryoidea</taxon>
        <taxon>Orchesellidae</taxon>
        <taxon>Orchesellinae</taxon>
        <taxon>Orchesella</taxon>
    </lineage>
</organism>
<gene>
    <name evidence="1" type="ORF">ODALV1_LOCUS25891</name>
</gene>
<dbReference type="EMBL" id="CAXLJM020000107">
    <property type="protein sequence ID" value="CAL8135237.1"/>
    <property type="molecule type" value="Genomic_DNA"/>
</dbReference>
<evidence type="ECO:0000313" key="1">
    <source>
        <dbReference type="EMBL" id="CAL8135237.1"/>
    </source>
</evidence>
<dbReference type="Proteomes" id="UP001642540">
    <property type="component" value="Unassembled WGS sequence"/>
</dbReference>
<protein>
    <submittedName>
        <fullName evidence="1">Uncharacterized protein</fullName>
    </submittedName>
</protein>
<reference evidence="1 2" key="1">
    <citation type="submission" date="2024-08" db="EMBL/GenBank/DDBJ databases">
        <authorList>
            <person name="Cucini C."/>
            <person name="Frati F."/>
        </authorList>
    </citation>
    <scope>NUCLEOTIDE SEQUENCE [LARGE SCALE GENOMIC DNA]</scope>
</reference>
<name>A0ABP1RTJ5_9HEXA</name>
<keyword evidence="2" id="KW-1185">Reference proteome</keyword>
<proteinExistence type="predicted"/>